<sequence length="180" mass="20270">MKKPEFIDEFVLKGMILTWASTILLSFFHILTTFKLTQLSCERSLINYNATCAATILLFGSVACVSTSLGIPVKILSQILQRVSFNTIKDNDQADLLSVSGVIIFAILSALMPLTGFFKVMSASRCRHLKSPYFLSTVGLNCLDIFFIASVTWVLMRRKDLELFRTNVERIEVGPRLKKH</sequence>
<gene>
    <name evidence="2" type="ORF">MACK_003179</name>
</gene>
<evidence type="ECO:0000313" key="2">
    <source>
        <dbReference type="EMBL" id="UVC49350.1"/>
    </source>
</evidence>
<feature type="transmembrane region" description="Helical" evidence="1">
    <location>
        <begin position="12"/>
        <end position="34"/>
    </location>
</feature>
<accession>A0A976XJI6</accession>
<dbReference type="AlphaFoldDB" id="A0A976XJI6"/>
<proteinExistence type="predicted"/>
<evidence type="ECO:0000313" key="3">
    <source>
        <dbReference type="Proteomes" id="UP000244811"/>
    </source>
</evidence>
<reference evidence="2" key="1">
    <citation type="submission" date="2022-07" db="EMBL/GenBank/DDBJ databases">
        <title>Evaluation of T. orientalis genome assembly methods using nanopore sequencing and analysis of variation between genomes.</title>
        <authorList>
            <person name="Yam J."/>
            <person name="Micallef M.L."/>
            <person name="Liu M."/>
            <person name="Djordjevic S.P."/>
            <person name="Bogema D.R."/>
            <person name="Jenkins C."/>
        </authorList>
    </citation>
    <scope>NUCLEOTIDE SEQUENCE</scope>
    <source>
        <strain evidence="2">Goon Nure</strain>
    </source>
</reference>
<keyword evidence="1" id="KW-1133">Transmembrane helix</keyword>
<feature type="transmembrane region" description="Helical" evidence="1">
    <location>
        <begin position="133"/>
        <end position="155"/>
    </location>
</feature>
<keyword evidence="1" id="KW-0812">Transmembrane</keyword>
<dbReference type="Proteomes" id="UP000244811">
    <property type="component" value="Chromosome 1"/>
</dbReference>
<evidence type="ECO:0000256" key="1">
    <source>
        <dbReference type="SAM" id="Phobius"/>
    </source>
</evidence>
<organism evidence="2 3">
    <name type="scientific">Theileria orientalis</name>
    <dbReference type="NCBI Taxonomy" id="68886"/>
    <lineage>
        <taxon>Eukaryota</taxon>
        <taxon>Sar</taxon>
        <taxon>Alveolata</taxon>
        <taxon>Apicomplexa</taxon>
        <taxon>Aconoidasida</taxon>
        <taxon>Piroplasmida</taxon>
        <taxon>Theileriidae</taxon>
        <taxon>Theileria</taxon>
    </lineage>
</organism>
<keyword evidence="1" id="KW-0472">Membrane</keyword>
<name>A0A976XJI6_THEOR</name>
<feature type="transmembrane region" description="Helical" evidence="1">
    <location>
        <begin position="46"/>
        <end position="73"/>
    </location>
</feature>
<feature type="transmembrane region" description="Helical" evidence="1">
    <location>
        <begin position="94"/>
        <end position="113"/>
    </location>
</feature>
<dbReference type="EMBL" id="CP056069">
    <property type="protein sequence ID" value="UVC49350.1"/>
    <property type="molecule type" value="Genomic_DNA"/>
</dbReference>
<protein>
    <submittedName>
        <fullName evidence="2">Uncharacterized protein</fullName>
    </submittedName>
</protein>